<gene>
    <name evidence="1" type="ORF">S06H3_16733</name>
</gene>
<name>X1K8C4_9ZZZZ</name>
<protein>
    <submittedName>
        <fullName evidence="1">Uncharacterized protein</fullName>
    </submittedName>
</protein>
<reference evidence="1" key="1">
    <citation type="journal article" date="2014" name="Front. Microbiol.">
        <title>High frequency of phylogenetically diverse reductive dehalogenase-homologous genes in deep subseafloor sedimentary metagenomes.</title>
        <authorList>
            <person name="Kawai M."/>
            <person name="Futagami T."/>
            <person name="Toyoda A."/>
            <person name="Takaki Y."/>
            <person name="Nishi S."/>
            <person name="Hori S."/>
            <person name="Arai W."/>
            <person name="Tsubouchi T."/>
            <person name="Morono Y."/>
            <person name="Uchiyama I."/>
            <person name="Ito T."/>
            <person name="Fujiyama A."/>
            <person name="Inagaki F."/>
            <person name="Takami H."/>
        </authorList>
    </citation>
    <scope>NUCLEOTIDE SEQUENCE</scope>
    <source>
        <strain evidence="1">Expedition CK06-06</strain>
    </source>
</reference>
<sequence>MERDINIFNSVTIKIASPETIKSWIDNHIFLIVKNPLQSPHAHLKEVSYSGWHGLEEPDM</sequence>
<evidence type="ECO:0000313" key="1">
    <source>
        <dbReference type="EMBL" id="GAI02838.1"/>
    </source>
</evidence>
<proteinExistence type="predicted"/>
<comment type="caution">
    <text evidence="1">The sequence shown here is derived from an EMBL/GenBank/DDBJ whole genome shotgun (WGS) entry which is preliminary data.</text>
</comment>
<dbReference type="AlphaFoldDB" id="X1K8C4"/>
<dbReference type="EMBL" id="BARV01008304">
    <property type="protein sequence ID" value="GAI02838.1"/>
    <property type="molecule type" value="Genomic_DNA"/>
</dbReference>
<accession>X1K8C4</accession>
<organism evidence="1">
    <name type="scientific">marine sediment metagenome</name>
    <dbReference type="NCBI Taxonomy" id="412755"/>
    <lineage>
        <taxon>unclassified sequences</taxon>
        <taxon>metagenomes</taxon>
        <taxon>ecological metagenomes</taxon>
    </lineage>
</organism>